<dbReference type="AlphaFoldDB" id="A0A2H1FJ41"/>
<sequence>MALETNTVVDKDNTKNGCINIANGEQYPEDPQDYGECIFHSYDDRMDMMYRFQPWCTTSGYVQCCNAQGSETSTACDATGPPGAPLPPTKA</sequence>
<accession>A0A2H1FJ41</accession>
<gene>
    <name evidence="2" type="ORF">ZT1E4_G123</name>
</gene>
<dbReference type="Proteomes" id="UP000245764">
    <property type="component" value="Chromosome 1"/>
</dbReference>
<evidence type="ECO:0000313" key="2">
    <source>
        <dbReference type="EMBL" id="SMR41345.1"/>
    </source>
</evidence>
<feature type="region of interest" description="Disordered" evidence="1">
    <location>
        <begin position="71"/>
        <end position="91"/>
    </location>
</feature>
<protein>
    <submittedName>
        <fullName evidence="2">Uncharacterized protein</fullName>
    </submittedName>
</protein>
<organism evidence="2 3">
    <name type="scientific">Zymoseptoria tritici ST99CH_1E4</name>
    <dbReference type="NCBI Taxonomy" id="1276532"/>
    <lineage>
        <taxon>Eukaryota</taxon>
        <taxon>Fungi</taxon>
        <taxon>Dikarya</taxon>
        <taxon>Ascomycota</taxon>
        <taxon>Pezizomycotina</taxon>
        <taxon>Dothideomycetes</taxon>
        <taxon>Dothideomycetidae</taxon>
        <taxon>Mycosphaerellales</taxon>
        <taxon>Mycosphaerellaceae</taxon>
        <taxon>Zymoseptoria</taxon>
    </lineage>
</organism>
<reference evidence="3" key="1">
    <citation type="submission" date="2017-05" db="EMBL/GenBank/DDBJ databases">
        <authorList>
            <person name="Song R."/>
            <person name="Chenine A.L."/>
            <person name="Ruprecht R.M."/>
        </authorList>
    </citation>
    <scope>NUCLEOTIDE SEQUENCE [LARGE SCALE GENOMIC DNA]</scope>
</reference>
<feature type="compositionally biased region" description="Pro residues" evidence="1">
    <location>
        <begin position="82"/>
        <end position="91"/>
    </location>
</feature>
<dbReference type="EMBL" id="LT854253">
    <property type="protein sequence ID" value="SMR41345.1"/>
    <property type="molecule type" value="Genomic_DNA"/>
</dbReference>
<name>A0A2H1FJ41_ZYMTR</name>
<evidence type="ECO:0000313" key="3">
    <source>
        <dbReference type="Proteomes" id="UP000245764"/>
    </source>
</evidence>
<evidence type="ECO:0000256" key="1">
    <source>
        <dbReference type="SAM" id="MobiDB-lite"/>
    </source>
</evidence>
<proteinExistence type="predicted"/>